<evidence type="ECO:0000256" key="3">
    <source>
        <dbReference type="ARBA" id="ARBA00022448"/>
    </source>
</evidence>
<dbReference type="PANTHER" id="PTHR30386:SF17">
    <property type="entry name" value="ALKALINE PROTEASE SECRETION PROTEIN APRE"/>
    <property type="match status" value="1"/>
</dbReference>
<dbReference type="Pfam" id="PF26002">
    <property type="entry name" value="Beta-barrel_AprE"/>
    <property type="match status" value="1"/>
</dbReference>
<keyword evidence="8 9" id="KW-0472">Membrane</keyword>
<dbReference type="InterPro" id="IPR058982">
    <property type="entry name" value="Beta-barrel_AprE"/>
</dbReference>
<proteinExistence type="inferred from homology"/>
<evidence type="ECO:0000256" key="4">
    <source>
        <dbReference type="ARBA" id="ARBA00022475"/>
    </source>
</evidence>
<dbReference type="EMBL" id="JAHKPV010000021">
    <property type="protein sequence ID" value="MBU2875743.1"/>
    <property type="molecule type" value="Genomic_DNA"/>
</dbReference>
<evidence type="ECO:0000259" key="13">
    <source>
        <dbReference type="Pfam" id="PF26002"/>
    </source>
</evidence>
<evidence type="ECO:0000256" key="2">
    <source>
        <dbReference type="ARBA" id="ARBA00009477"/>
    </source>
</evidence>
<keyword evidence="10" id="KW-0175">Coiled coil</keyword>
<feature type="compositionally biased region" description="Basic and acidic residues" evidence="11">
    <location>
        <begin position="45"/>
        <end position="62"/>
    </location>
</feature>
<protein>
    <recommendedName>
        <fullName evidence="9">Membrane fusion protein (MFP) family protein</fullName>
    </recommendedName>
</protein>
<dbReference type="Pfam" id="PF25994">
    <property type="entry name" value="HH_AprE"/>
    <property type="match status" value="1"/>
</dbReference>
<organism evidence="14 15">
    <name type="scientific">Marinobacter salexigens</name>
    <dbReference type="NCBI Taxonomy" id="1925763"/>
    <lineage>
        <taxon>Bacteria</taxon>
        <taxon>Pseudomonadati</taxon>
        <taxon>Pseudomonadota</taxon>
        <taxon>Gammaproteobacteria</taxon>
        <taxon>Pseudomonadales</taxon>
        <taxon>Marinobacteraceae</taxon>
        <taxon>Marinobacter</taxon>
    </lineage>
</organism>
<evidence type="ECO:0000313" key="14">
    <source>
        <dbReference type="EMBL" id="MBU2875743.1"/>
    </source>
</evidence>
<sequence>MSSNEPKNPRNDAKAEEEALAGKQSKPGIGNQSEAESSWEEVDEKSDLSAEYSRESSQDVDKQAMASIPTGWGARVRFGFIVLLVTFVGFGGWAFFAPLNGAAIADGKVMVESQNRVVQHLEGGIVAEIYVNDGDKVEKGDPLIVLSDTRPKADLSIVESELMEVLGREARLLAERVGADTVEFPEELLERESESQSVRNIIAGQKELFQARKEALEGRMTIFDQRVSALNQQMRGLRSMNDNLKSRIESYDAELENWQALFDEELADRTRINEMQRELFRLQGEKDANEAQIAELNVRVGETRSEMLVTRQEFVEKVATELRDTQQTKADLVARRVALNDTLQRTTLFAPDKGTVVGKQVHTVGGIVRPGDTLMEIVPQDQEYVITARVQPQDIDRIALGQLADLQLAAFNLQMSHVIEGEVIGISADAFENEKSGERYYEAKVKLTEAGMTRMNKQGMFLVSGMPATVMITTGERTLFEYLAEPITRMFRRSFREG</sequence>
<feature type="region of interest" description="Disordered" evidence="11">
    <location>
        <begin position="1"/>
        <end position="62"/>
    </location>
</feature>
<dbReference type="NCBIfam" id="TIGR01843">
    <property type="entry name" value="type_I_hlyD"/>
    <property type="match status" value="1"/>
</dbReference>
<comment type="similarity">
    <text evidence="2 9">Belongs to the membrane fusion protein (MFP) (TC 8.A.1) family.</text>
</comment>
<evidence type="ECO:0000259" key="12">
    <source>
        <dbReference type="Pfam" id="PF25994"/>
    </source>
</evidence>
<comment type="subcellular location">
    <subcellularLocation>
        <location evidence="1 9">Cell inner membrane</location>
        <topology evidence="1 9">Single-pass membrane protein</topology>
    </subcellularLocation>
</comment>
<dbReference type="InterPro" id="IPR050739">
    <property type="entry name" value="MFP"/>
</dbReference>
<feature type="coiled-coil region" evidence="10">
    <location>
        <begin position="227"/>
        <end position="292"/>
    </location>
</feature>
<dbReference type="InterPro" id="IPR010129">
    <property type="entry name" value="T1SS_HlyD"/>
</dbReference>
<keyword evidence="15" id="KW-1185">Reference proteome</keyword>
<accession>A0ABS6AC75</accession>
<evidence type="ECO:0000256" key="8">
    <source>
        <dbReference type="ARBA" id="ARBA00023136"/>
    </source>
</evidence>
<keyword evidence="5 9" id="KW-0997">Cell inner membrane</keyword>
<name>A0ABS6AC75_9GAMM</name>
<dbReference type="Proteomes" id="UP000753376">
    <property type="component" value="Unassembled WGS sequence"/>
</dbReference>
<evidence type="ECO:0000313" key="15">
    <source>
        <dbReference type="Proteomes" id="UP000753376"/>
    </source>
</evidence>
<comment type="caution">
    <text evidence="14">The sequence shown here is derived from an EMBL/GenBank/DDBJ whole genome shotgun (WGS) entry which is preliminary data.</text>
</comment>
<keyword evidence="4 9" id="KW-1003">Cell membrane</keyword>
<keyword evidence="6 9" id="KW-0812">Transmembrane</keyword>
<keyword evidence="7 9" id="KW-1133">Transmembrane helix</keyword>
<evidence type="ECO:0000256" key="5">
    <source>
        <dbReference type="ARBA" id="ARBA00022519"/>
    </source>
</evidence>
<evidence type="ECO:0000256" key="11">
    <source>
        <dbReference type="SAM" id="MobiDB-lite"/>
    </source>
</evidence>
<dbReference type="RefSeq" id="WP_216009503.1">
    <property type="nucleotide sequence ID" value="NZ_JAHKPV010000021.1"/>
</dbReference>
<gene>
    <name evidence="14" type="ORF">KO508_17235</name>
</gene>
<evidence type="ECO:0000256" key="7">
    <source>
        <dbReference type="ARBA" id="ARBA00022989"/>
    </source>
</evidence>
<dbReference type="PANTHER" id="PTHR30386">
    <property type="entry name" value="MEMBRANE FUSION SUBUNIT OF EMRAB-TOLC MULTIDRUG EFFLUX PUMP"/>
    <property type="match status" value="1"/>
</dbReference>
<feature type="domain" description="AprE-like beta-barrel" evidence="13">
    <location>
        <begin position="385"/>
        <end position="475"/>
    </location>
</feature>
<feature type="compositionally biased region" description="Basic and acidic residues" evidence="11">
    <location>
        <begin position="7"/>
        <end position="17"/>
    </location>
</feature>
<feature type="transmembrane region" description="Helical" evidence="9">
    <location>
        <begin position="78"/>
        <end position="96"/>
    </location>
</feature>
<evidence type="ECO:0000256" key="6">
    <source>
        <dbReference type="ARBA" id="ARBA00022692"/>
    </source>
</evidence>
<evidence type="ECO:0000256" key="1">
    <source>
        <dbReference type="ARBA" id="ARBA00004377"/>
    </source>
</evidence>
<reference evidence="14 15" key="1">
    <citation type="submission" date="2021-05" db="EMBL/GenBank/DDBJ databases">
        <title>Draft genomes of bacteria isolated from model marine particles.</title>
        <authorList>
            <person name="Datta M.S."/>
            <person name="Schwartzman J.A."/>
            <person name="Enke T.N."/>
            <person name="Saavedra J."/>
            <person name="Cermak N."/>
            <person name="Cordero O.X."/>
        </authorList>
    </citation>
    <scope>NUCLEOTIDE SEQUENCE [LARGE SCALE GENOMIC DNA]</scope>
    <source>
        <strain evidence="14 15">D2M19</strain>
    </source>
</reference>
<feature type="domain" description="AprE-like long alpha-helical hairpin" evidence="12">
    <location>
        <begin position="152"/>
        <end position="341"/>
    </location>
</feature>
<dbReference type="InterPro" id="IPR058781">
    <property type="entry name" value="HH_AprE-like"/>
</dbReference>
<keyword evidence="3 9" id="KW-0813">Transport</keyword>
<evidence type="ECO:0000256" key="10">
    <source>
        <dbReference type="SAM" id="Coils"/>
    </source>
</evidence>
<evidence type="ECO:0000256" key="9">
    <source>
        <dbReference type="RuleBase" id="RU365093"/>
    </source>
</evidence>